<feature type="region of interest" description="Disordered" evidence="3">
    <location>
        <begin position="792"/>
        <end position="827"/>
    </location>
</feature>
<dbReference type="FunFam" id="3.30.70.330:FF:000400">
    <property type="entry name" value="Negative regulator of differentiation 1"/>
    <property type="match status" value="1"/>
</dbReference>
<dbReference type="Pfam" id="PF10567">
    <property type="entry name" value="Nab6_mRNP_bdg"/>
    <property type="match status" value="1"/>
</dbReference>
<dbReference type="eggNOG" id="KOG0118">
    <property type="taxonomic scope" value="Eukaryota"/>
</dbReference>
<keyword evidence="1 2" id="KW-0694">RNA-binding</keyword>
<organism evidence="5 6">
    <name type="scientific">Eremothecium cymbalariae (strain CBS 270.75 / DBVPG 7215 / KCTC 17166 / NRRL Y-17582)</name>
    <name type="common">Yeast</name>
    <dbReference type="NCBI Taxonomy" id="931890"/>
    <lineage>
        <taxon>Eukaryota</taxon>
        <taxon>Fungi</taxon>
        <taxon>Dikarya</taxon>
        <taxon>Ascomycota</taxon>
        <taxon>Saccharomycotina</taxon>
        <taxon>Saccharomycetes</taxon>
        <taxon>Saccharomycetales</taxon>
        <taxon>Saccharomycetaceae</taxon>
        <taxon>Eremothecium</taxon>
    </lineage>
</organism>
<dbReference type="SUPFAM" id="SSF54928">
    <property type="entry name" value="RNA-binding domain, RBD"/>
    <property type="match status" value="2"/>
</dbReference>
<feature type="compositionally biased region" description="Acidic residues" evidence="3">
    <location>
        <begin position="39"/>
        <end position="50"/>
    </location>
</feature>
<dbReference type="GO" id="GO:0003729">
    <property type="term" value="F:mRNA binding"/>
    <property type="evidence" value="ECO:0007669"/>
    <property type="project" value="UniProtKB-ARBA"/>
</dbReference>
<dbReference type="Gene3D" id="3.30.70.330">
    <property type="match status" value="2"/>
</dbReference>
<dbReference type="GeneID" id="11470175"/>
<feature type="domain" description="RRM" evidence="4">
    <location>
        <begin position="569"/>
        <end position="642"/>
    </location>
</feature>
<name>G8JSC2_ERECY</name>
<dbReference type="GO" id="GO:0010494">
    <property type="term" value="C:cytoplasmic stress granule"/>
    <property type="evidence" value="ECO:0007669"/>
    <property type="project" value="TreeGrafter"/>
</dbReference>
<proteinExistence type="predicted"/>
<sequence>MRQLGQQQQENHRKSSNSYMANNQRLGAVDQDQKHGQEQDQEQEQDQDQDEQPRPQQIHHQRFFPSGDVASSLSAAASMPPVPQTPFDPTYGASLLPSHMLMGSPFVSTPMRPQGHFHPSASSHSNHSRSFLYYPQPPILKPIPPRRRKSFSLNHSEPYQVNFKILPKGKDEYMTRSLLFSNLERQENFDIHNFLTNFIKFGPIESIYLLDDSHSILLSFLTKATCLDFYNNLLQRFSEFKSKLHSTKLSVSFVCQDETNWFRLLQMNVVTRGVTRSLCIEFEDQSMELTSDLIHEKIPWLFFSHRFVIERIDLVNAAAPKNQNFNNRYLLIHFICISMALEVEEYLQQASQKKQLGISKIQFVNVNGHSSDLSDEDAVAAANGLQRESRTSSVSSISLPISNSSDLVELFHSLDLALGIISLQVIPSEYPVPLIESHDDHLHSVTISRPSKTLTSSTSLVEMDGGPNGGTPNGSNAMQGVLLLSDPSSDGNTPSMLPNELNINTSLMPGPMGGQVLGTSQSLSLHNPNDNGGAGPSYFMDPMSGAPINQALQRQYLTGTGQVGGSNNRTVYIGNIHPRSKPEDICNVVRGGILQNIKWIHSKRICFVTFIEAAAAIQFYANASLEPIVLHGNILRVGWGQPSGELPKNIALAVTIGASRNVYVSLPEYSFKEKYINNPEFKEYHGKYKLPSEEQLRQDFTKYGQVEQINYLDDGHCCWVNFMNIAHAIRLVEDCNSLSQRNLEKFHAQFDGRYKNLIIGYGKDRCGNVNKNLTANKNSRFFKKIKKLNCTTKPNKRQQSKRGTSSASSDDARKDDASTEKVPVSSKEPVCDEILGLNDDNALAEGLGISLSSAYVNEYGDDISKRTNKKNRSKTETVEEDTGYTTSGSSDIDIIVAPPLEHNKGKEGNSNHGKSKRKSQGGKRLQNGAQDGVGGGYGGHSQHYLAGSFELVNSNTYLDSIPPLVPSPINQHFHDKSLCRGSAHVNDNNNALGGFNNYSYNCGGSNNGNRTRRRRQAKFSKPIAGQDVMSQYLEQLHHSTFLYSTNILGATTVHDPLGFYDVNANEP</sequence>
<dbReference type="InterPro" id="IPR018835">
    <property type="entry name" value="RNA-binding_domain_put"/>
</dbReference>
<gene>
    <name evidence="5" type="ordered locus">Ecym_4615</name>
</gene>
<dbReference type="InterPro" id="IPR018885">
    <property type="entry name" value="mRNA-bd_dom"/>
</dbReference>
<dbReference type="Proteomes" id="UP000006790">
    <property type="component" value="Chromosome 4"/>
</dbReference>
<dbReference type="FunCoup" id="G8JSC2">
    <property type="interactions" value="234"/>
</dbReference>
<dbReference type="InParanoid" id="G8JSC2"/>
<dbReference type="OrthoDB" id="6407164at2759"/>
<dbReference type="GO" id="GO:0010468">
    <property type="term" value="P:regulation of gene expression"/>
    <property type="evidence" value="ECO:0007669"/>
    <property type="project" value="UniProtKB-ARBA"/>
</dbReference>
<evidence type="ECO:0000256" key="2">
    <source>
        <dbReference type="PROSITE-ProRule" id="PRU00176"/>
    </source>
</evidence>
<dbReference type="SMART" id="SM00360">
    <property type="entry name" value="RRM"/>
    <property type="match status" value="1"/>
</dbReference>
<evidence type="ECO:0000313" key="6">
    <source>
        <dbReference type="Proteomes" id="UP000006790"/>
    </source>
</evidence>
<dbReference type="OMA" id="SDVMAQY"/>
<feature type="compositionally biased region" description="Polar residues" evidence="3">
    <location>
        <begin position="517"/>
        <end position="530"/>
    </location>
</feature>
<feature type="compositionally biased region" description="Basic and acidic residues" evidence="3">
    <location>
        <begin position="810"/>
        <end position="819"/>
    </location>
</feature>
<evidence type="ECO:0000256" key="3">
    <source>
        <dbReference type="SAM" id="MobiDB-lite"/>
    </source>
</evidence>
<feature type="region of interest" description="Disordered" evidence="3">
    <location>
        <begin position="1"/>
        <end position="56"/>
    </location>
</feature>
<accession>G8JSC2</accession>
<evidence type="ECO:0000256" key="1">
    <source>
        <dbReference type="ARBA" id="ARBA00022884"/>
    </source>
</evidence>
<protein>
    <recommendedName>
        <fullName evidence="4">RRM domain-containing protein</fullName>
    </recommendedName>
</protein>
<dbReference type="InterPro" id="IPR000504">
    <property type="entry name" value="RRM_dom"/>
</dbReference>
<dbReference type="PANTHER" id="PTHR14089">
    <property type="entry name" value="PRE-MRNA-SPLICING FACTOR RBM22"/>
    <property type="match status" value="1"/>
</dbReference>
<dbReference type="Pfam" id="PF10378">
    <property type="entry name" value="RRM"/>
    <property type="match status" value="1"/>
</dbReference>
<dbReference type="KEGG" id="erc:Ecym_4615"/>
<dbReference type="InterPro" id="IPR012677">
    <property type="entry name" value="Nucleotide-bd_a/b_plait_sf"/>
</dbReference>
<dbReference type="AlphaFoldDB" id="G8JSC2"/>
<keyword evidence="6" id="KW-1185">Reference proteome</keyword>
<evidence type="ECO:0000313" key="5">
    <source>
        <dbReference type="EMBL" id="AET39644.1"/>
    </source>
</evidence>
<dbReference type="PANTHER" id="PTHR14089:SF10">
    <property type="entry name" value="RNA-BINDING PROTEIN NAB6"/>
    <property type="match status" value="1"/>
</dbReference>
<dbReference type="EMBL" id="CP002500">
    <property type="protein sequence ID" value="AET39644.1"/>
    <property type="molecule type" value="Genomic_DNA"/>
</dbReference>
<feature type="compositionally biased region" description="Polar residues" evidence="3">
    <location>
        <begin position="16"/>
        <end position="25"/>
    </location>
</feature>
<dbReference type="PROSITE" id="PS50102">
    <property type="entry name" value="RRM"/>
    <property type="match status" value="1"/>
</dbReference>
<evidence type="ECO:0000259" key="4">
    <source>
        <dbReference type="PROSITE" id="PS50102"/>
    </source>
</evidence>
<dbReference type="HOGENOM" id="CLU_276472_0_0_1"/>
<dbReference type="InterPro" id="IPR035979">
    <property type="entry name" value="RBD_domain_sf"/>
</dbReference>
<dbReference type="RefSeq" id="XP_003646461.1">
    <property type="nucleotide sequence ID" value="XM_003646413.1"/>
</dbReference>
<dbReference type="InterPro" id="IPR039171">
    <property type="entry name" value="Cwc2/Slt11"/>
</dbReference>
<dbReference type="STRING" id="931890.G8JSC2"/>
<feature type="region of interest" description="Disordered" evidence="3">
    <location>
        <begin position="504"/>
        <end position="534"/>
    </location>
</feature>
<reference evidence="6" key="1">
    <citation type="journal article" date="2012" name="G3 (Bethesda)">
        <title>Pichia sorbitophila, an interspecies yeast hybrid reveals early steps of genome resolution following polyploidization.</title>
        <authorList>
            <person name="Leh Louis V."/>
            <person name="Despons L."/>
            <person name="Friedrich A."/>
            <person name="Martin T."/>
            <person name="Durrens P."/>
            <person name="Casaregola S."/>
            <person name="Neuveglise C."/>
            <person name="Fairhead C."/>
            <person name="Marck C."/>
            <person name="Cruz J.A."/>
            <person name="Straub M.L."/>
            <person name="Kugler V."/>
            <person name="Sacerdot C."/>
            <person name="Uzunov Z."/>
            <person name="Thierry A."/>
            <person name="Weiss S."/>
            <person name="Bleykasten C."/>
            <person name="De Montigny J."/>
            <person name="Jacques N."/>
            <person name="Jung P."/>
            <person name="Lemaire M."/>
            <person name="Mallet S."/>
            <person name="Morel G."/>
            <person name="Richard G.F."/>
            <person name="Sarkar A."/>
            <person name="Savel G."/>
            <person name="Schacherer J."/>
            <person name="Seret M.L."/>
            <person name="Talla E."/>
            <person name="Samson G."/>
            <person name="Jubin C."/>
            <person name="Poulain J."/>
            <person name="Vacherie B."/>
            <person name="Barbe V."/>
            <person name="Pelletier E."/>
            <person name="Sherman D.J."/>
            <person name="Westhof E."/>
            <person name="Weissenbach J."/>
            <person name="Baret P.V."/>
            <person name="Wincker P."/>
            <person name="Gaillardin C."/>
            <person name="Dujon B."/>
            <person name="Souciet J.L."/>
        </authorList>
    </citation>
    <scope>NUCLEOTIDE SEQUENCE [LARGE SCALE GENOMIC DNA]</scope>
    <source>
        <strain evidence="6">CBS 270.75 / DBVPG 7215 / KCTC 17166 / NRRL Y-17582</strain>
    </source>
</reference>
<feature type="region of interest" description="Disordered" evidence="3">
    <location>
        <begin position="864"/>
        <end position="936"/>
    </location>
</feature>